<dbReference type="RefSeq" id="WP_061804738.1">
    <property type="nucleotide sequence ID" value="NZ_FOXX01000005.1"/>
</dbReference>
<dbReference type="Gene3D" id="1.20.58.300">
    <property type="entry name" value="FlgN-like"/>
    <property type="match status" value="1"/>
</dbReference>
<dbReference type="Pfam" id="PF05130">
    <property type="entry name" value="FlgN"/>
    <property type="match status" value="1"/>
</dbReference>
<proteinExistence type="predicted"/>
<dbReference type="InterPro" id="IPR036679">
    <property type="entry name" value="FlgN-like_sf"/>
</dbReference>
<organism evidence="3 4">
    <name type="scientific">Priestia endophytica DSM 13796</name>
    <dbReference type="NCBI Taxonomy" id="1121089"/>
    <lineage>
        <taxon>Bacteria</taxon>
        <taxon>Bacillati</taxon>
        <taxon>Bacillota</taxon>
        <taxon>Bacilli</taxon>
        <taxon>Bacillales</taxon>
        <taxon>Bacillaceae</taxon>
        <taxon>Priestia</taxon>
    </lineage>
</organism>
<dbReference type="GeneID" id="93710961"/>
<accession>A0A1I5ZWZ6</accession>
<dbReference type="SUPFAM" id="SSF140566">
    <property type="entry name" value="FlgN-like"/>
    <property type="match status" value="1"/>
</dbReference>
<name>A0A1I5ZWZ6_9BACI</name>
<evidence type="ECO:0000256" key="2">
    <source>
        <dbReference type="SAM" id="MobiDB-lite"/>
    </source>
</evidence>
<evidence type="ECO:0000313" key="3">
    <source>
        <dbReference type="EMBL" id="SFQ61011.1"/>
    </source>
</evidence>
<comment type="caution">
    <text evidence="3">The sequence shown here is derived from an EMBL/GenBank/DDBJ whole genome shotgun (WGS) entry which is preliminary data.</text>
</comment>
<feature type="region of interest" description="Disordered" evidence="2">
    <location>
        <begin position="132"/>
        <end position="157"/>
    </location>
</feature>
<protein>
    <submittedName>
        <fullName evidence="3">FlgN protein</fullName>
    </submittedName>
</protein>
<keyword evidence="4" id="KW-1185">Reference proteome</keyword>
<sequence>MNIDRLEALLEKLLSLHKSLLHLAQQKTECLKEENETMLSKLMSEEQSHIKAITKLEEARRREVLLIWGESLTLGEIIEKLPLPQRAKYEVLKEELSTCLLALKERNELNQQLLYHSLQVVNMTLDMFGNQPKNLNYHSSQKERPSAPSRSMFDSKA</sequence>
<reference evidence="3 4" key="1">
    <citation type="submission" date="2016-10" db="EMBL/GenBank/DDBJ databases">
        <authorList>
            <person name="Varghese N."/>
            <person name="Submissions S."/>
        </authorList>
    </citation>
    <scope>NUCLEOTIDE SEQUENCE [LARGE SCALE GENOMIC DNA]</scope>
    <source>
        <strain evidence="3 4">DSM 13796</strain>
    </source>
</reference>
<dbReference type="EMBL" id="FOXX01000005">
    <property type="protein sequence ID" value="SFQ61011.1"/>
    <property type="molecule type" value="Genomic_DNA"/>
</dbReference>
<evidence type="ECO:0000313" key="4">
    <source>
        <dbReference type="Proteomes" id="UP000182762"/>
    </source>
</evidence>
<dbReference type="Proteomes" id="UP000182762">
    <property type="component" value="Unassembled WGS sequence"/>
</dbReference>
<keyword evidence="1" id="KW-1005">Bacterial flagellum biogenesis</keyword>
<gene>
    <name evidence="3" type="ORF">SAMN02745910_02307</name>
</gene>
<dbReference type="InterPro" id="IPR007809">
    <property type="entry name" value="FlgN-like"/>
</dbReference>
<evidence type="ECO:0000256" key="1">
    <source>
        <dbReference type="ARBA" id="ARBA00022795"/>
    </source>
</evidence>